<dbReference type="InterPro" id="IPR019775">
    <property type="entry name" value="WD40_repeat_CS"/>
</dbReference>
<dbReference type="PROSITE" id="PS00678">
    <property type="entry name" value="WD_REPEATS_1"/>
    <property type="match status" value="2"/>
</dbReference>
<gene>
    <name evidence="8" type="ORF">GNLVRS02_ARAD1D01232g</name>
</gene>
<dbReference type="Pfam" id="PF00400">
    <property type="entry name" value="WD40"/>
    <property type="match status" value="3"/>
</dbReference>
<organism evidence="8">
    <name type="scientific">Blastobotrys adeninivorans</name>
    <name type="common">Yeast</name>
    <name type="synonym">Arxula adeninivorans</name>
    <dbReference type="NCBI Taxonomy" id="409370"/>
    <lineage>
        <taxon>Eukaryota</taxon>
        <taxon>Fungi</taxon>
        <taxon>Dikarya</taxon>
        <taxon>Ascomycota</taxon>
        <taxon>Saccharomycotina</taxon>
        <taxon>Dipodascomycetes</taxon>
        <taxon>Dipodascales</taxon>
        <taxon>Trichomonascaceae</taxon>
        <taxon>Blastobotrys</taxon>
    </lineage>
</organism>
<feature type="repeat" description="WD" evidence="6">
    <location>
        <begin position="138"/>
        <end position="172"/>
    </location>
</feature>
<evidence type="ECO:0000256" key="1">
    <source>
        <dbReference type="ARBA" id="ARBA00004123"/>
    </source>
</evidence>
<evidence type="ECO:0000256" key="5">
    <source>
        <dbReference type="ARBA" id="ARBA00023242"/>
    </source>
</evidence>
<evidence type="ECO:0000256" key="3">
    <source>
        <dbReference type="ARBA" id="ARBA00022737"/>
    </source>
</evidence>
<dbReference type="PhylomeDB" id="A0A060T779"/>
<dbReference type="SMART" id="SM00320">
    <property type="entry name" value="WD40"/>
    <property type="match status" value="5"/>
</dbReference>
<name>A0A060T779_BLAAD</name>
<dbReference type="GO" id="GO:0005634">
    <property type="term" value="C:nucleus"/>
    <property type="evidence" value="ECO:0007669"/>
    <property type="project" value="UniProtKB-SubCell"/>
</dbReference>
<comment type="subcellular location">
    <subcellularLocation>
        <location evidence="1">Nucleus</location>
    </subcellularLocation>
</comment>
<dbReference type="InterPro" id="IPR020472">
    <property type="entry name" value="WD40_PAC1"/>
</dbReference>
<dbReference type="InterPro" id="IPR022052">
    <property type="entry name" value="Histone-bd_RBBP4-like_N"/>
</dbReference>
<dbReference type="SUPFAM" id="SSF50978">
    <property type="entry name" value="WD40 repeat-like"/>
    <property type="match status" value="1"/>
</dbReference>
<dbReference type="GO" id="GO:0006325">
    <property type="term" value="P:chromatin organization"/>
    <property type="evidence" value="ECO:0007669"/>
    <property type="project" value="UniProtKB-KW"/>
</dbReference>
<dbReference type="EMBL" id="HG937694">
    <property type="protein sequence ID" value="CDP36990.1"/>
    <property type="molecule type" value="Genomic_DNA"/>
</dbReference>
<dbReference type="Gene3D" id="2.130.10.10">
    <property type="entry name" value="YVTN repeat-like/Quinoprotein amine dehydrogenase"/>
    <property type="match status" value="1"/>
</dbReference>
<keyword evidence="4" id="KW-0156">Chromatin regulator</keyword>
<proteinExistence type="predicted"/>
<reference evidence="8" key="2">
    <citation type="submission" date="2014-06" db="EMBL/GenBank/DDBJ databases">
        <title>The complete genome of Blastobotrys (Arxula) adeninivorans LS3 - a yeast of biotechnological interest.</title>
        <authorList>
            <person name="Kunze G."/>
            <person name="Gaillardin C."/>
            <person name="Czernicka M."/>
            <person name="Durrens P."/>
            <person name="Martin T."/>
            <person name="Boer E."/>
            <person name="Gabaldon T."/>
            <person name="Cruz J."/>
            <person name="Talla E."/>
            <person name="Marck C."/>
            <person name="Goffeau A."/>
            <person name="Barbe V."/>
            <person name="Baret P."/>
            <person name="Baronian K."/>
            <person name="Beier S."/>
            <person name="Bleykasten C."/>
            <person name="Bode R."/>
            <person name="Casaregola S."/>
            <person name="Despons L."/>
            <person name="Fairhead C."/>
            <person name="Giersberg M."/>
            <person name="Gierski P."/>
            <person name="Hahnel U."/>
            <person name="Hartmann A."/>
            <person name="Jankowska D."/>
            <person name="Jubin C."/>
            <person name="Jung P."/>
            <person name="Lafontaine I."/>
            <person name="Leh-Louis V."/>
            <person name="Lemaire M."/>
            <person name="Marcet-Houben M."/>
            <person name="Mascher M."/>
            <person name="Morel G."/>
            <person name="Richard G.-F."/>
            <person name="Riechen J."/>
            <person name="Sacerdot C."/>
            <person name="Sarkar A."/>
            <person name="Savel G."/>
            <person name="Schacherer J."/>
            <person name="Sherman D."/>
            <person name="Straub M.-L."/>
            <person name="Stein N."/>
            <person name="Thierry A."/>
            <person name="Trautwein-Schult A."/>
            <person name="Westhof E."/>
            <person name="Worch S."/>
            <person name="Dujon B."/>
            <person name="Souciet J.-L."/>
            <person name="Wincker P."/>
            <person name="Scholz U."/>
            <person name="Neuveglise N."/>
        </authorList>
    </citation>
    <scope>NUCLEOTIDE SEQUENCE</scope>
    <source>
        <strain evidence="8">LS3</strain>
    </source>
</reference>
<dbReference type="InterPro" id="IPR036322">
    <property type="entry name" value="WD40_repeat_dom_sf"/>
</dbReference>
<dbReference type="InterPro" id="IPR015943">
    <property type="entry name" value="WD40/YVTN_repeat-like_dom_sf"/>
</dbReference>
<keyword evidence="5" id="KW-0539">Nucleus</keyword>
<evidence type="ECO:0000256" key="2">
    <source>
        <dbReference type="ARBA" id="ARBA00022574"/>
    </source>
</evidence>
<dbReference type="InterPro" id="IPR050459">
    <property type="entry name" value="WD_repeat_RBAP46/RBAP48/MSI1"/>
</dbReference>
<dbReference type="Pfam" id="PF12265">
    <property type="entry name" value="CAF1C_H4-bd"/>
    <property type="match status" value="1"/>
</dbReference>
<protein>
    <submittedName>
        <fullName evidence="8">ARAD1D01232p</fullName>
    </submittedName>
</protein>
<dbReference type="PANTHER" id="PTHR22850">
    <property type="entry name" value="WD40 REPEAT FAMILY"/>
    <property type="match status" value="1"/>
</dbReference>
<feature type="repeat" description="WD" evidence="6">
    <location>
        <begin position="269"/>
        <end position="304"/>
    </location>
</feature>
<dbReference type="PROSITE" id="PS50082">
    <property type="entry name" value="WD_REPEATS_2"/>
    <property type="match status" value="3"/>
</dbReference>
<keyword evidence="2 6" id="KW-0853">WD repeat</keyword>
<sequence>MSDENDDEHQIWLSNKDKLYETMYNQKMKVAAMTFQWLPGSTIEKNVVQQKFVTGTYDEDEIYLKVGQFDGPLGTSEVSGDDNKPKSRYILEIPHSGDVNRARYCPKKPNLVATINDKGLVQVFDTNKTAKDCLVKTLRHHNQNGFGLAFAGSTSTLASAADDGTIALWEIDGEGETPITKLNVDFGVNDVKFKKTAQNVFGIVTESKTLAAYDSRGAAPIFEVKDAHDDAINSLDFHPKSSHLLATASHDNTVALWDDRFLSHKLHSLMGHSAEVTSVEWSPFNDNVLASGSDDKRVLLWDISKIGQEQAPDDIEDGAPEVLFMHGGHIHSVNEFNWNPEHNWTIGSVSGDLTMQIWRPKDAIVNAGKELRGMSSINDSELE</sequence>
<evidence type="ECO:0000313" key="8">
    <source>
        <dbReference type="EMBL" id="CDP36990.1"/>
    </source>
</evidence>
<evidence type="ECO:0000256" key="4">
    <source>
        <dbReference type="ARBA" id="ARBA00022853"/>
    </source>
</evidence>
<reference evidence="8" key="1">
    <citation type="submission" date="2014-02" db="EMBL/GenBank/DDBJ databases">
        <authorList>
            <person name="Genoscope - CEA"/>
        </authorList>
    </citation>
    <scope>NUCLEOTIDE SEQUENCE</scope>
    <source>
        <strain evidence="8">LS3</strain>
    </source>
</reference>
<evidence type="ECO:0000259" key="7">
    <source>
        <dbReference type="Pfam" id="PF12265"/>
    </source>
</evidence>
<dbReference type="PROSITE" id="PS50294">
    <property type="entry name" value="WD_REPEATS_REGION"/>
    <property type="match status" value="3"/>
</dbReference>
<dbReference type="AlphaFoldDB" id="A0A060T779"/>
<dbReference type="InterPro" id="IPR001680">
    <property type="entry name" value="WD40_rpt"/>
</dbReference>
<feature type="domain" description="Histone-binding protein RBBP4-like N-terminal" evidence="7">
    <location>
        <begin position="7"/>
        <end position="70"/>
    </location>
</feature>
<feature type="repeat" description="WD" evidence="6">
    <location>
        <begin position="225"/>
        <end position="258"/>
    </location>
</feature>
<accession>A0A060T779</accession>
<keyword evidence="3" id="KW-0677">Repeat</keyword>
<evidence type="ECO:0000256" key="6">
    <source>
        <dbReference type="PROSITE-ProRule" id="PRU00221"/>
    </source>
</evidence>
<dbReference type="PRINTS" id="PR00320">
    <property type="entry name" value="GPROTEINBRPT"/>
</dbReference>